<evidence type="ECO:0000256" key="1">
    <source>
        <dbReference type="SAM" id="MobiDB-lite"/>
    </source>
</evidence>
<gene>
    <name evidence="2" type="ORF">GCM10025864_39850</name>
</gene>
<reference evidence="3" key="1">
    <citation type="journal article" date="2019" name="Int. J. Syst. Evol. Microbiol.">
        <title>The Global Catalogue of Microorganisms (GCM) 10K type strain sequencing project: providing services to taxonomists for standard genome sequencing and annotation.</title>
        <authorList>
            <consortium name="The Broad Institute Genomics Platform"/>
            <consortium name="The Broad Institute Genome Sequencing Center for Infectious Disease"/>
            <person name="Wu L."/>
            <person name="Ma J."/>
        </authorList>
    </citation>
    <scope>NUCLEOTIDE SEQUENCE [LARGE SCALE GENOMIC DNA]</scope>
    <source>
        <strain evidence="3">NBRC 106348</strain>
    </source>
</reference>
<keyword evidence="3" id="KW-1185">Reference proteome</keyword>
<sequence length="119" mass="12340">MAQRRPVAVHEEQGVDRDPRSWRSAANARDCGSSGSAPPAVTNAGGNAAVTWAPTSTPAVNAASSRKPREPEYAHPIAPSTCRNGPVSGTFARSKIPQHSTTPRSAPASRGEVTPSSRA</sequence>
<comment type="caution">
    <text evidence="2">The sequence shown here is derived from an EMBL/GenBank/DDBJ whole genome shotgun (WGS) entry which is preliminary data.</text>
</comment>
<name>A0ABQ6I6B8_9MICO</name>
<feature type="compositionally biased region" description="Polar residues" evidence="1">
    <location>
        <begin position="53"/>
        <end position="64"/>
    </location>
</feature>
<dbReference type="Proteomes" id="UP001157091">
    <property type="component" value="Unassembled WGS sequence"/>
</dbReference>
<dbReference type="EMBL" id="BSUK01000001">
    <property type="protein sequence ID" value="GMA26226.1"/>
    <property type="molecule type" value="Genomic_DNA"/>
</dbReference>
<feature type="region of interest" description="Disordered" evidence="1">
    <location>
        <begin position="1"/>
        <end position="119"/>
    </location>
</feature>
<protein>
    <submittedName>
        <fullName evidence="2">Uncharacterized protein</fullName>
    </submittedName>
</protein>
<organism evidence="2 3">
    <name type="scientific">Luteimicrobium album</name>
    <dbReference type="NCBI Taxonomy" id="1054550"/>
    <lineage>
        <taxon>Bacteria</taxon>
        <taxon>Bacillati</taxon>
        <taxon>Actinomycetota</taxon>
        <taxon>Actinomycetes</taxon>
        <taxon>Micrococcales</taxon>
        <taxon>Luteimicrobium</taxon>
    </lineage>
</organism>
<evidence type="ECO:0000313" key="2">
    <source>
        <dbReference type="EMBL" id="GMA26226.1"/>
    </source>
</evidence>
<evidence type="ECO:0000313" key="3">
    <source>
        <dbReference type="Proteomes" id="UP001157091"/>
    </source>
</evidence>
<accession>A0ABQ6I6B8</accession>
<feature type="compositionally biased region" description="Basic and acidic residues" evidence="1">
    <location>
        <begin position="8"/>
        <end position="21"/>
    </location>
</feature>
<proteinExistence type="predicted"/>